<reference evidence="2" key="1">
    <citation type="submission" date="2016-06" db="EMBL/GenBank/DDBJ databases">
        <title>Draft Genome sequence of the fungus Inonotus baumii.</title>
        <authorList>
            <person name="Zhu H."/>
            <person name="Lin W."/>
        </authorList>
    </citation>
    <scope>NUCLEOTIDE SEQUENCE</scope>
    <source>
        <strain evidence="2">821</strain>
    </source>
</reference>
<accession>A0A9Q5HYA4</accession>
<dbReference type="OrthoDB" id="74360at2759"/>
<dbReference type="EMBL" id="LNZH02000182">
    <property type="protein sequence ID" value="OCB88224.1"/>
    <property type="molecule type" value="Genomic_DNA"/>
</dbReference>
<dbReference type="PANTHER" id="PTHR42877">
    <property type="entry name" value="L-ORNITHINE N(5)-MONOOXYGENASE-RELATED"/>
    <property type="match status" value="1"/>
</dbReference>
<organism evidence="2 3">
    <name type="scientific">Sanghuangporus baumii</name>
    <name type="common">Phellinus baumii</name>
    <dbReference type="NCBI Taxonomy" id="108892"/>
    <lineage>
        <taxon>Eukaryota</taxon>
        <taxon>Fungi</taxon>
        <taxon>Dikarya</taxon>
        <taxon>Basidiomycota</taxon>
        <taxon>Agaricomycotina</taxon>
        <taxon>Agaricomycetes</taxon>
        <taxon>Hymenochaetales</taxon>
        <taxon>Hymenochaetaceae</taxon>
        <taxon>Sanghuangporus</taxon>
    </lineage>
</organism>
<sequence>MRTIEKITESSSTPCMSGFEEKTTLDTIHTEFKLGCASIDEDRSFKVIVIWTGFSGILAGIRFQRMKNIDLTIYEKMKVSEGPGIQIGIHNREPHVIIHLIVQVVQTDWSAFYSPRPEILADLKRVADKYKLMRFFRPRHGLIHASYDEKTGKWHLKLRRQILESQESEIVEGSADIWSRDSRKSHGSCNIVELVTTRIEKITGAGAVLDDGSYNELDVIVCFDTSFQYPFEVVGRGGRELRERYNPYPETYLSLCTDGFPNLFATFGTNSAFVTGSFIPVLEAQVQYVIKVAKKLRREHLKSIEPQPETVADFNEFLEP</sequence>
<comment type="caution">
    <text evidence="2">The sequence shown here is derived from an EMBL/GenBank/DDBJ whole genome shotgun (WGS) entry which is preliminary data.</text>
</comment>
<dbReference type="InterPro" id="IPR051209">
    <property type="entry name" value="FAD-bind_Monooxygenase_sf"/>
</dbReference>
<dbReference type="Proteomes" id="UP000757232">
    <property type="component" value="Unassembled WGS sequence"/>
</dbReference>
<dbReference type="Gene3D" id="3.50.50.60">
    <property type="entry name" value="FAD/NAD(P)-binding domain"/>
    <property type="match status" value="2"/>
</dbReference>
<evidence type="ECO:0000313" key="2">
    <source>
        <dbReference type="EMBL" id="OCB88224.1"/>
    </source>
</evidence>
<gene>
    <name evidence="2" type="ORF">A7U60_g4629</name>
</gene>
<protein>
    <submittedName>
        <fullName evidence="2">FAD/NAD-binding domain-containing protein</fullName>
    </submittedName>
</protein>
<comment type="similarity">
    <text evidence="1">Belongs to the FAD-binding monooxygenase family.</text>
</comment>
<evidence type="ECO:0000313" key="3">
    <source>
        <dbReference type="Proteomes" id="UP000757232"/>
    </source>
</evidence>
<keyword evidence="3" id="KW-1185">Reference proteome</keyword>
<dbReference type="SUPFAM" id="SSF51905">
    <property type="entry name" value="FAD/NAD(P)-binding domain"/>
    <property type="match status" value="1"/>
</dbReference>
<evidence type="ECO:0000256" key="1">
    <source>
        <dbReference type="ARBA" id="ARBA00010139"/>
    </source>
</evidence>
<name>A0A9Q5HYA4_SANBA</name>
<dbReference type="InterPro" id="IPR036188">
    <property type="entry name" value="FAD/NAD-bd_sf"/>
</dbReference>
<dbReference type="AlphaFoldDB" id="A0A9Q5HYA4"/>
<proteinExistence type="inferred from homology"/>
<dbReference type="PANTHER" id="PTHR42877:SF4">
    <property type="entry name" value="FAD_NAD(P)-BINDING DOMAIN-CONTAINING PROTEIN-RELATED"/>
    <property type="match status" value="1"/>
</dbReference>